<gene>
    <name evidence="8" type="ORF">LY90DRAFT_510202</name>
</gene>
<proteinExistence type="predicted"/>
<dbReference type="PROSITE" id="PS50157">
    <property type="entry name" value="ZINC_FINGER_C2H2_2"/>
    <property type="match status" value="1"/>
</dbReference>
<dbReference type="Gene3D" id="3.30.160.60">
    <property type="entry name" value="Classic Zinc Finger"/>
    <property type="match status" value="2"/>
</dbReference>
<dbReference type="InterPro" id="IPR051580">
    <property type="entry name" value="ZnF-Chromatin_assoc"/>
</dbReference>
<evidence type="ECO:0000313" key="9">
    <source>
        <dbReference type="Proteomes" id="UP000193920"/>
    </source>
</evidence>
<dbReference type="PANTHER" id="PTHR23057:SF0">
    <property type="entry name" value="JUXTAPOSED WITH ANOTHER ZINC FINGER PROTEIN 1"/>
    <property type="match status" value="1"/>
</dbReference>
<feature type="region of interest" description="Disordered" evidence="6">
    <location>
        <begin position="105"/>
        <end position="152"/>
    </location>
</feature>
<organism evidence="8 9">
    <name type="scientific">Neocallimastix californiae</name>
    <dbReference type="NCBI Taxonomy" id="1754190"/>
    <lineage>
        <taxon>Eukaryota</taxon>
        <taxon>Fungi</taxon>
        <taxon>Fungi incertae sedis</taxon>
        <taxon>Chytridiomycota</taxon>
        <taxon>Chytridiomycota incertae sedis</taxon>
        <taxon>Neocallimastigomycetes</taxon>
        <taxon>Neocallimastigales</taxon>
        <taxon>Neocallimastigaceae</taxon>
        <taxon>Neocallimastix</taxon>
    </lineage>
</organism>
<comment type="caution">
    <text evidence="8">The sequence shown here is derived from an EMBL/GenBank/DDBJ whole genome shotgun (WGS) entry which is preliminary data.</text>
</comment>
<feature type="domain" description="C2H2-type" evidence="7">
    <location>
        <begin position="76"/>
        <end position="106"/>
    </location>
</feature>
<dbReference type="InterPro" id="IPR036236">
    <property type="entry name" value="Znf_C2H2_sf"/>
</dbReference>
<reference evidence="8 9" key="1">
    <citation type="submission" date="2016-08" db="EMBL/GenBank/DDBJ databases">
        <title>A Parts List for Fungal Cellulosomes Revealed by Comparative Genomics.</title>
        <authorList>
            <consortium name="DOE Joint Genome Institute"/>
            <person name="Haitjema C.H."/>
            <person name="Gilmore S.P."/>
            <person name="Henske J.K."/>
            <person name="Solomon K.V."/>
            <person name="De Groot R."/>
            <person name="Kuo A."/>
            <person name="Mondo S.J."/>
            <person name="Salamov A.A."/>
            <person name="Labutti K."/>
            <person name="Zhao Z."/>
            <person name="Chiniquy J."/>
            <person name="Barry K."/>
            <person name="Brewer H.M."/>
            <person name="Purvine S.O."/>
            <person name="Wright A.T."/>
            <person name="Boxma B."/>
            <person name="Van Alen T."/>
            <person name="Hackstein J.H."/>
            <person name="Baker S.E."/>
            <person name="Grigoriev I.V."/>
            <person name="O'Malley M.A."/>
        </authorList>
    </citation>
    <scope>NUCLEOTIDE SEQUENCE [LARGE SCALE GENOMIC DNA]</scope>
    <source>
        <strain evidence="8 9">G1</strain>
    </source>
</reference>
<evidence type="ECO:0000313" key="8">
    <source>
        <dbReference type="EMBL" id="ORY41501.1"/>
    </source>
</evidence>
<evidence type="ECO:0000256" key="3">
    <source>
        <dbReference type="ARBA" id="ARBA00022771"/>
    </source>
</evidence>
<dbReference type="PANTHER" id="PTHR23057">
    <property type="entry name" value="JUXTAPOSED WITH ANOTHER ZINC FINGER PROTEIN 1"/>
    <property type="match status" value="1"/>
</dbReference>
<dbReference type="PROSITE" id="PS00028">
    <property type="entry name" value="ZINC_FINGER_C2H2_1"/>
    <property type="match status" value="2"/>
</dbReference>
<keyword evidence="4" id="KW-0862">Zinc</keyword>
<sequence>MIEQSAIITSKPNSPSDSTNPVKHNPQAMYNYVPSSSKPYQCYYHGCIKAYKHLNGILNHFIISHVQLNNNDPKPFKCTIPNCDKEYKQALGLAYHLEKNHAEELRNNESSTLPGQNTPKSPSENTNSSSTPISTYSYNNNETNQNSINNEPKPYRCHYNNCFKSYKNPNGLAYHIAKVHQQQIGSEPSLSNPNLELNN</sequence>
<keyword evidence="2" id="KW-0677">Repeat</keyword>
<dbReference type="SUPFAM" id="SSF57667">
    <property type="entry name" value="beta-beta-alpha zinc fingers"/>
    <property type="match status" value="2"/>
</dbReference>
<dbReference type="InterPro" id="IPR013087">
    <property type="entry name" value="Znf_C2H2_type"/>
</dbReference>
<dbReference type="OrthoDB" id="3269380at2759"/>
<keyword evidence="3 5" id="KW-0863">Zinc-finger</keyword>
<dbReference type="SMART" id="SM00355">
    <property type="entry name" value="ZnF_C2H2"/>
    <property type="match status" value="3"/>
</dbReference>
<evidence type="ECO:0000256" key="1">
    <source>
        <dbReference type="ARBA" id="ARBA00022723"/>
    </source>
</evidence>
<evidence type="ECO:0000256" key="4">
    <source>
        <dbReference type="ARBA" id="ARBA00022833"/>
    </source>
</evidence>
<accession>A0A1Y2C3C4</accession>
<protein>
    <recommendedName>
        <fullName evidence="7">C2H2-type domain-containing protein</fullName>
    </recommendedName>
</protein>
<keyword evidence="1" id="KW-0479">Metal-binding</keyword>
<name>A0A1Y2C3C4_9FUNG</name>
<dbReference type="AlphaFoldDB" id="A0A1Y2C3C4"/>
<evidence type="ECO:0000256" key="2">
    <source>
        <dbReference type="ARBA" id="ARBA00022737"/>
    </source>
</evidence>
<dbReference type="STRING" id="1754190.A0A1Y2C3C4"/>
<evidence type="ECO:0000259" key="7">
    <source>
        <dbReference type="PROSITE" id="PS50157"/>
    </source>
</evidence>
<evidence type="ECO:0000256" key="5">
    <source>
        <dbReference type="PROSITE-ProRule" id="PRU00042"/>
    </source>
</evidence>
<evidence type="ECO:0000256" key="6">
    <source>
        <dbReference type="SAM" id="MobiDB-lite"/>
    </source>
</evidence>
<dbReference type="GO" id="GO:0005634">
    <property type="term" value="C:nucleus"/>
    <property type="evidence" value="ECO:0007669"/>
    <property type="project" value="TreeGrafter"/>
</dbReference>
<dbReference type="GO" id="GO:0008270">
    <property type="term" value="F:zinc ion binding"/>
    <property type="evidence" value="ECO:0007669"/>
    <property type="project" value="UniProtKB-KW"/>
</dbReference>
<dbReference type="EMBL" id="MCOG01000123">
    <property type="protein sequence ID" value="ORY41501.1"/>
    <property type="molecule type" value="Genomic_DNA"/>
</dbReference>
<feature type="compositionally biased region" description="Low complexity" evidence="6">
    <location>
        <begin position="117"/>
        <end position="151"/>
    </location>
</feature>
<keyword evidence="9" id="KW-1185">Reference proteome</keyword>
<feature type="region of interest" description="Disordered" evidence="6">
    <location>
        <begin position="1"/>
        <end position="22"/>
    </location>
</feature>
<dbReference type="Proteomes" id="UP000193920">
    <property type="component" value="Unassembled WGS sequence"/>
</dbReference>